<dbReference type="Proteomes" id="UP000178448">
    <property type="component" value="Unassembled WGS sequence"/>
</dbReference>
<dbReference type="InterPro" id="IPR038731">
    <property type="entry name" value="RgtA/B/C-like"/>
</dbReference>
<dbReference type="GO" id="GO:0016763">
    <property type="term" value="F:pentosyltransferase activity"/>
    <property type="evidence" value="ECO:0007669"/>
    <property type="project" value="TreeGrafter"/>
</dbReference>
<dbReference type="GO" id="GO:0005886">
    <property type="term" value="C:plasma membrane"/>
    <property type="evidence" value="ECO:0007669"/>
    <property type="project" value="UniProtKB-SubCell"/>
</dbReference>
<evidence type="ECO:0000256" key="2">
    <source>
        <dbReference type="ARBA" id="ARBA00022475"/>
    </source>
</evidence>
<dbReference type="PANTHER" id="PTHR33908:SF11">
    <property type="entry name" value="MEMBRANE PROTEIN"/>
    <property type="match status" value="1"/>
</dbReference>
<dbReference type="AlphaFoldDB" id="A0A1F5YXU1"/>
<comment type="subcellular location">
    <subcellularLocation>
        <location evidence="1">Cell membrane</location>
        <topology evidence="1">Multi-pass membrane protein</topology>
    </subcellularLocation>
</comment>
<dbReference type="Pfam" id="PF13231">
    <property type="entry name" value="PMT_2"/>
    <property type="match status" value="1"/>
</dbReference>
<feature type="transmembrane region" description="Helical" evidence="8">
    <location>
        <begin position="166"/>
        <end position="187"/>
    </location>
</feature>
<protein>
    <recommendedName>
        <fullName evidence="9">Glycosyltransferase RgtA/B/C/D-like domain-containing protein</fullName>
    </recommendedName>
</protein>
<dbReference type="PANTHER" id="PTHR33908">
    <property type="entry name" value="MANNOSYLTRANSFERASE YKCB-RELATED"/>
    <property type="match status" value="1"/>
</dbReference>
<evidence type="ECO:0000256" key="4">
    <source>
        <dbReference type="ARBA" id="ARBA00022679"/>
    </source>
</evidence>
<evidence type="ECO:0000313" key="10">
    <source>
        <dbReference type="EMBL" id="OGG04913.1"/>
    </source>
</evidence>
<feature type="domain" description="Glycosyltransferase RgtA/B/C/D-like" evidence="9">
    <location>
        <begin position="69"/>
        <end position="220"/>
    </location>
</feature>
<accession>A0A1F5YXU1</accession>
<dbReference type="GO" id="GO:0009103">
    <property type="term" value="P:lipopolysaccharide biosynthetic process"/>
    <property type="evidence" value="ECO:0007669"/>
    <property type="project" value="UniProtKB-ARBA"/>
</dbReference>
<evidence type="ECO:0000256" key="5">
    <source>
        <dbReference type="ARBA" id="ARBA00022692"/>
    </source>
</evidence>
<feature type="transmembrane region" description="Helical" evidence="8">
    <location>
        <begin position="390"/>
        <end position="410"/>
    </location>
</feature>
<name>A0A1F5YXU1_9BACT</name>
<proteinExistence type="predicted"/>
<sequence>MSRRWILILILVFAGLLRLWRLDAVPEGFHADEASFGYNAFSLLRTGRDEYGKLMPLTLESFGDQKGALYAYLTVPFISVFGLTPFAVRLPTALAGIILVGLIYALVNKLSKNETLALTAAALTAVSPVSVSLSRVQSDPLVSAGLFFAGMYLLIVWFTSKRPLHLVLSAVLVLMSMMTYHVTKVAYPVYVLSSLFWYRGSLSGRQKFLTFLAMLAVTAVGLYVTVSSPERFLQLSSIGGAQASLQLESEHLEDGVMDLPPLIARMFHNKVTANSGVLIDNYAAYFSPSQLFLQSVEPRRERIPATGFLLLTDAPFLLAGIYFIIRRKATWGYLMLSWIFLGTVTFAPSGHETPNIHRFLISLLPVYAVVAYGITGIIQSFRQIRRTISAGMVIILYGINLAFFLHQLFIHQPVHEPYFRDFAYRPLIGKLVSISGDYDLIVFSKANGNPYIHWLFWTGYDPAAYQHSGSRRDLDYVRFDKFYFVPEDCPSEEIKYWPIKSDPAGAVLFVNRGSCGIGPNSRKLDTVSWRNGLEAFQLVGYVATASARR</sequence>
<keyword evidence="7 8" id="KW-0472">Membrane</keyword>
<evidence type="ECO:0000256" key="1">
    <source>
        <dbReference type="ARBA" id="ARBA00004651"/>
    </source>
</evidence>
<evidence type="ECO:0000256" key="8">
    <source>
        <dbReference type="SAM" id="Phobius"/>
    </source>
</evidence>
<evidence type="ECO:0000256" key="6">
    <source>
        <dbReference type="ARBA" id="ARBA00022989"/>
    </source>
</evidence>
<evidence type="ECO:0000313" key="11">
    <source>
        <dbReference type="Proteomes" id="UP000178448"/>
    </source>
</evidence>
<evidence type="ECO:0000259" key="9">
    <source>
        <dbReference type="Pfam" id="PF13231"/>
    </source>
</evidence>
<dbReference type="InterPro" id="IPR050297">
    <property type="entry name" value="LipidA_mod_glycosyltrf_83"/>
</dbReference>
<feature type="transmembrane region" description="Helical" evidence="8">
    <location>
        <begin position="356"/>
        <end position="378"/>
    </location>
</feature>
<keyword evidence="3" id="KW-0328">Glycosyltransferase</keyword>
<keyword evidence="6 8" id="KW-1133">Transmembrane helix</keyword>
<feature type="transmembrane region" description="Helical" evidence="8">
    <location>
        <begin position="208"/>
        <end position="226"/>
    </location>
</feature>
<feature type="transmembrane region" description="Helical" evidence="8">
    <location>
        <begin position="93"/>
        <end position="110"/>
    </location>
</feature>
<keyword evidence="2" id="KW-1003">Cell membrane</keyword>
<keyword evidence="4" id="KW-0808">Transferase</keyword>
<keyword evidence="5 8" id="KW-0812">Transmembrane</keyword>
<evidence type="ECO:0000256" key="7">
    <source>
        <dbReference type="ARBA" id="ARBA00023136"/>
    </source>
</evidence>
<evidence type="ECO:0000256" key="3">
    <source>
        <dbReference type="ARBA" id="ARBA00022676"/>
    </source>
</evidence>
<feature type="transmembrane region" description="Helical" evidence="8">
    <location>
        <begin position="141"/>
        <end position="160"/>
    </location>
</feature>
<organism evidence="10 11">
    <name type="scientific">Candidatus Gottesmanbacteria bacterium RBG_16_52_11</name>
    <dbReference type="NCBI Taxonomy" id="1798374"/>
    <lineage>
        <taxon>Bacteria</taxon>
        <taxon>Candidatus Gottesmaniibacteriota</taxon>
    </lineage>
</organism>
<dbReference type="EMBL" id="MFJD01000001">
    <property type="protein sequence ID" value="OGG04913.1"/>
    <property type="molecule type" value="Genomic_DNA"/>
</dbReference>
<gene>
    <name evidence="10" type="ORF">A2Z33_06465</name>
</gene>
<feature type="transmembrane region" description="Helical" evidence="8">
    <location>
        <begin position="331"/>
        <end position="350"/>
    </location>
</feature>
<feature type="transmembrane region" description="Helical" evidence="8">
    <location>
        <begin position="303"/>
        <end position="324"/>
    </location>
</feature>
<dbReference type="STRING" id="1798374.A2Z33_06465"/>
<comment type="caution">
    <text evidence="10">The sequence shown here is derived from an EMBL/GenBank/DDBJ whole genome shotgun (WGS) entry which is preliminary data.</text>
</comment>
<reference evidence="10 11" key="1">
    <citation type="journal article" date="2016" name="Nat. Commun.">
        <title>Thousands of microbial genomes shed light on interconnected biogeochemical processes in an aquifer system.</title>
        <authorList>
            <person name="Anantharaman K."/>
            <person name="Brown C.T."/>
            <person name="Hug L.A."/>
            <person name="Sharon I."/>
            <person name="Castelle C.J."/>
            <person name="Probst A.J."/>
            <person name="Thomas B.C."/>
            <person name="Singh A."/>
            <person name="Wilkins M.J."/>
            <person name="Karaoz U."/>
            <person name="Brodie E.L."/>
            <person name="Williams K.H."/>
            <person name="Hubbard S.S."/>
            <person name="Banfield J.F."/>
        </authorList>
    </citation>
    <scope>NUCLEOTIDE SEQUENCE [LARGE SCALE GENOMIC DNA]</scope>
</reference>